<sequence>MPLNHNNHPKWPILQPKSLDLPRILEKSHIAVEFGHFTIKTWRNSFKTLTKAGKHTSLKFQGHDFFVFGLNWKNTPVQQIQFFLYYSTNLLGNQASANVLATGNRDNFRISGTFGSLTIGQPWEMRVGDVHSQQTQWKQRPSR</sequence>
<keyword evidence="2" id="KW-1185">Reference proteome</keyword>
<name>A0A9P1IPM1_9PELO</name>
<protein>
    <submittedName>
        <fullName evidence="1">Uncharacterized protein</fullName>
    </submittedName>
</protein>
<dbReference type="AlphaFoldDB" id="A0A9P1IPM1"/>
<dbReference type="Proteomes" id="UP001152747">
    <property type="component" value="Unassembled WGS sequence"/>
</dbReference>
<comment type="caution">
    <text evidence="1">The sequence shown here is derived from an EMBL/GenBank/DDBJ whole genome shotgun (WGS) entry which is preliminary data.</text>
</comment>
<organism evidence="1 2">
    <name type="scientific">Caenorhabditis angaria</name>
    <dbReference type="NCBI Taxonomy" id="860376"/>
    <lineage>
        <taxon>Eukaryota</taxon>
        <taxon>Metazoa</taxon>
        <taxon>Ecdysozoa</taxon>
        <taxon>Nematoda</taxon>
        <taxon>Chromadorea</taxon>
        <taxon>Rhabditida</taxon>
        <taxon>Rhabditina</taxon>
        <taxon>Rhabditomorpha</taxon>
        <taxon>Rhabditoidea</taxon>
        <taxon>Rhabditidae</taxon>
        <taxon>Peloderinae</taxon>
        <taxon>Caenorhabditis</taxon>
    </lineage>
</organism>
<reference evidence="1" key="1">
    <citation type="submission" date="2022-11" db="EMBL/GenBank/DDBJ databases">
        <authorList>
            <person name="Kikuchi T."/>
        </authorList>
    </citation>
    <scope>NUCLEOTIDE SEQUENCE</scope>
    <source>
        <strain evidence="1">PS1010</strain>
    </source>
</reference>
<gene>
    <name evidence="1" type="ORF">CAMP_LOCUS10499</name>
</gene>
<proteinExistence type="predicted"/>
<evidence type="ECO:0000313" key="2">
    <source>
        <dbReference type="Proteomes" id="UP001152747"/>
    </source>
</evidence>
<accession>A0A9P1IPM1</accession>
<dbReference type="EMBL" id="CANHGI010000004">
    <property type="protein sequence ID" value="CAI5447862.1"/>
    <property type="molecule type" value="Genomic_DNA"/>
</dbReference>
<evidence type="ECO:0000313" key="1">
    <source>
        <dbReference type="EMBL" id="CAI5447862.1"/>
    </source>
</evidence>